<protein>
    <submittedName>
        <fullName evidence="1">Uncharacterized protein</fullName>
    </submittedName>
</protein>
<name>A0A6G1D859_9ORYZ</name>
<organism evidence="1 2">
    <name type="scientific">Oryza meyeriana var. granulata</name>
    <dbReference type="NCBI Taxonomy" id="110450"/>
    <lineage>
        <taxon>Eukaryota</taxon>
        <taxon>Viridiplantae</taxon>
        <taxon>Streptophyta</taxon>
        <taxon>Embryophyta</taxon>
        <taxon>Tracheophyta</taxon>
        <taxon>Spermatophyta</taxon>
        <taxon>Magnoliopsida</taxon>
        <taxon>Liliopsida</taxon>
        <taxon>Poales</taxon>
        <taxon>Poaceae</taxon>
        <taxon>BOP clade</taxon>
        <taxon>Oryzoideae</taxon>
        <taxon>Oryzeae</taxon>
        <taxon>Oryzinae</taxon>
        <taxon>Oryza</taxon>
        <taxon>Oryza meyeriana</taxon>
    </lineage>
</organism>
<dbReference type="EMBL" id="SPHZ02000007">
    <property type="protein sequence ID" value="KAF0908492.1"/>
    <property type="molecule type" value="Genomic_DNA"/>
</dbReference>
<sequence length="77" mass="8316">MLPSLGVDLVNAADLKVVAEDDATEADRSTTPVTSRWGYLEAAGARAWGCWIWRWRQGRESTGATVICGHAIGDEVV</sequence>
<dbReference type="AlphaFoldDB" id="A0A6G1D859"/>
<comment type="caution">
    <text evidence="1">The sequence shown here is derived from an EMBL/GenBank/DDBJ whole genome shotgun (WGS) entry which is preliminary data.</text>
</comment>
<keyword evidence="2" id="KW-1185">Reference proteome</keyword>
<reference evidence="1 2" key="1">
    <citation type="submission" date="2019-11" db="EMBL/GenBank/DDBJ databases">
        <title>Whole genome sequence of Oryza granulata.</title>
        <authorList>
            <person name="Li W."/>
        </authorList>
    </citation>
    <scope>NUCLEOTIDE SEQUENCE [LARGE SCALE GENOMIC DNA]</scope>
    <source>
        <strain evidence="2">cv. Menghai</strain>
        <tissue evidence="1">Leaf</tissue>
    </source>
</reference>
<gene>
    <name evidence="1" type="ORF">E2562_025454</name>
</gene>
<proteinExistence type="predicted"/>
<dbReference type="Proteomes" id="UP000479710">
    <property type="component" value="Unassembled WGS sequence"/>
</dbReference>
<evidence type="ECO:0000313" key="2">
    <source>
        <dbReference type="Proteomes" id="UP000479710"/>
    </source>
</evidence>
<accession>A0A6G1D859</accession>
<evidence type="ECO:0000313" key="1">
    <source>
        <dbReference type="EMBL" id="KAF0908492.1"/>
    </source>
</evidence>